<protein>
    <submittedName>
        <fullName evidence="2">Uncharacterized protein</fullName>
    </submittedName>
</protein>
<feature type="region of interest" description="Disordered" evidence="1">
    <location>
        <begin position="186"/>
        <end position="229"/>
    </location>
</feature>
<dbReference type="AlphaFoldDB" id="A0ABD1CYD5"/>
<comment type="caution">
    <text evidence="2">The sequence shown here is derived from an EMBL/GenBank/DDBJ whole genome shotgun (WGS) entry which is preliminary data.</text>
</comment>
<gene>
    <name evidence="2" type="ORF">pipiens_013446</name>
</gene>
<evidence type="ECO:0000256" key="1">
    <source>
        <dbReference type="SAM" id="MobiDB-lite"/>
    </source>
</evidence>
<proteinExistence type="predicted"/>
<dbReference type="EMBL" id="JBEHCU010008617">
    <property type="protein sequence ID" value="KAL1381453.1"/>
    <property type="molecule type" value="Genomic_DNA"/>
</dbReference>
<sequence>ICTPEATIQVCFPLIRVAIRSANPPPTIAQNPSSGCPFASTSDNPLARPQNQHPAAHPGGFAYGACGPASARRHDFVRLVTTIRYVRTCVNNKDHPATCSSTRSGCWSTRSGCSSGRSCSRGVWTCKVIRRPTRSAQIQHPAARPGGFAHGACGPASTRRPGSTPEGVVCDFIIRGHQCVGDLERAQDVAGGRSSPDWSGEEEGINRHGAGHHRAMETRNKRTNSKRLV</sequence>
<dbReference type="Proteomes" id="UP001562425">
    <property type="component" value="Unassembled WGS sequence"/>
</dbReference>
<organism evidence="2 3">
    <name type="scientific">Culex pipiens pipiens</name>
    <name type="common">Northern house mosquito</name>
    <dbReference type="NCBI Taxonomy" id="38569"/>
    <lineage>
        <taxon>Eukaryota</taxon>
        <taxon>Metazoa</taxon>
        <taxon>Ecdysozoa</taxon>
        <taxon>Arthropoda</taxon>
        <taxon>Hexapoda</taxon>
        <taxon>Insecta</taxon>
        <taxon>Pterygota</taxon>
        <taxon>Neoptera</taxon>
        <taxon>Endopterygota</taxon>
        <taxon>Diptera</taxon>
        <taxon>Nematocera</taxon>
        <taxon>Culicoidea</taxon>
        <taxon>Culicidae</taxon>
        <taxon>Culicinae</taxon>
        <taxon>Culicini</taxon>
        <taxon>Culex</taxon>
        <taxon>Culex</taxon>
    </lineage>
</organism>
<keyword evidence="3" id="KW-1185">Reference proteome</keyword>
<evidence type="ECO:0000313" key="3">
    <source>
        <dbReference type="Proteomes" id="UP001562425"/>
    </source>
</evidence>
<reference evidence="2 3" key="1">
    <citation type="submission" date="2024-05" db="EMBL/GenBank/DDBJ databases">
        <title>Culex pipiens pipiens assembly and annotation.</title>
        <authorList>
            <person name="Alout H."/>
            <person name="Durand T."/>
        </authorList>
    </citation>
    <scope>NUCLEOTIDE SEQUENCE [LARGE SCALE GENOMIC DNA]</scope>
    <source>
        <strain evidence="2">HA-2024</strain>
        <tissue evidence="2">Whole body</tissue>
    </source>
</reference>
<accession>A0ABD1CYD5</accession>
<name>A0ABD1CYD5_CULPP</name>
<feature type="non-terminal residue" evidence="2">
    <location>
        <position position="1"/>
    </location>
</feature>
<evidence type="ECO:0000313" key="2">
    <source>
        <dbReference type="EMBL" id="KAL1381453.1"/>
    </source>
</evidence>